<evidence type="ECO:0000313" key="3">
    <source>
        <dbReference type="Proteomes" id="UP000198558"/>
    </source>
</evidence>
<evidence type="ECO:0000259" key="1">
    <source>
        <dbReference type="Pfam" id="PF13546"/>
    </source>
</evidence>
<name>A0A1I0DL73_9FIRM</name>
<evidence type="ECO:0000313" key="2">
    <source>
        <dbReference type="EMBL" id="SET33233.1"/>
    </source>
</evidence>
<protein>
    <recommendedName>
        <fullName evidence="1">Transposase IS701-like DDE domain-containing protein</fullName>
    </recommendedName>
</protein>
<dbReference type="RefSeq" id="WP_092352948.1">
    <property type="nucleotide sequence ID" value="NZ_FOIN01000006.1"/>
</dbReference>
<gene>
    <name evidence="2" type="ORF">SAMN04489758_106102</name>
</gene>
<dbReference type="OrthoDB" id="29496at2"/>
<organism evidence="2 3">
    <name type="scientific">Thomasclavelia cocleata</name>
    <dbReference type="NCBI Taxonomy" id="69824"/>
    <lineage>
        <taxon>Bacteria</taxon>
        <taxon>Bacillati</taxon>
        <taxon>Bacillota</taxon>
        <taxon>Erysipelotrichia</taxon>
        <taxon>Erysipelotrichales</taxon>
        <taxon>Coprobacillaceae</taxon>
        <taxon>Thomasclavelia</taxon>
    </lineage>
</organism>
<accession>A0A1I0DL73</accession>
<dbReference type="EMBL" id="FOIN01000006">
    <property type="protein sequence ID" value="SET33233.1"/>
    <property type="molecule type" value="Genomic_DNA"/>
</dbReference>
<dbReference type="Pfam" id="PF13546">
    <property type="entry name" value="DDE_5"/>
    <property type="match status" value="1"/>
</dbReference>
<keyword evidence="3" id="KW-1185">Reference proteome</keyword>
<dbReference type="SUPFAM" id="SSF53098">
    <property type="entry name" value="Ribonuclease H-like"/>
    <property type="match status" value="1"/>
</dbReference>
<dbReference type="Proteomes" id="UP000198558">
    <property type="component" value="Unassembled WGS sequence"/>
</dbReference>
<dbReference type="AlphaFoldDB" id="A0A1I0DL73"/>
<proteinExistence type="predicted"/>
<dbReference type="GeneID" id="78287937"/>
<sequence>MLSSISKLCNLTNSFSSSFSEIGIFKALRHANIYKSNGYEAKKVFTVIFSLVFHHMSWNQLVGSKYKEELPEKDCIYRFLNPNMFNWRKFLLEVSSNAVDLVEPLTDFRRTNVFIVDDSPYDRARSKKTDMLSKIFDHVTHKYFNGYHLLTLGWSDGTTFIPVDFSLVATVSHLINDIKDTIDKRSISYKRRAEAKQKKTDTAVETVKRAIDHGIYASYVLMDTLS</sequence>
<feature type="domain" description="Transposase IS701-like DDE" evidence="1">
    <location>
        <begin position="76"/>
        <end position="223"/>
    </location>
</feature>
<reference evidence="3" key="1">
    <citation type="submission" date="2016-10" db="EMBL/GenBank/DDBJ databases">
        <authorList>
            <person name="Varghese N."/>
            <person name="Submissions S."/>
        </authorList>
    </citation>
    <scope>NUCLEOTIDE SEQUENCE [LARGE SCALE GENOMIC DNA]</scope>
    <source>
        <strain evidence="3">DSM 1551</strain>
    </source>
</reference>
<dbReference type="InterPro" id="IPR038721">
    <property type="entry name" value="IS701-like_DDE_dom"/>
</dbReference>
<dbReference type="InterPro" id="IPR012337">
    <property type="entry name" value="RNaseH-like_sf"/>
</dbReference>